<feature type="compositionally biased region" description="Basic residues" evidence="2">
    <location>
        <begin position="293"/>
        <end position="325"/>
    </location>
</feature>
<evidence type="ECO:0000313" key="7">
    <source>
        <dbReference type="EMBL" id="SIS06358.1"/>
    </source>
</evidence>
<evidence type="ECO:0000313" key="8">
    <source>
        <dbReference type="Proteomes" id="UP000187495"/>
    </source>
</evidence>
<sequence>MSLLGVRAQDNLMAKSIAPSINYTTPKKIPVPYPVFEFLGGSASTVSSAGFNGSEVYVLNQSIIPHCRGDEAGTFGGVKSGTVSDEVEPKEGATGINVTGKALIRKDDPCYMNKRNTEGKYHIIPAPPPPPPPAKEEKKGWLDWAHDALEVVSYIPVVGSVASAVDAGLYLYEGKYEDAAFAAMGVAGPAGKVAGKTAKVVKGAMKATDAATDAAKTANKAADASKAASTAPTKSAPTPTASKQASTTNKVDGNGGATSKPNNSKTSNQTQKKDTPQKSTQSNKTDRSSSSKKPSHPKTAKHKQSQKSRKKTQESKHKHSGNKKANKIETKDPQGHITGSDRKTIPCPLNAATTIGKPINALYGSKVLMDNDDLDYQGIGYLPFYLQRLYNSQNDQVGWFGQGWKTQGLEQYLELNPQQNRIYLIDNAGRRIPFTYLKAGASCYQPYEDITLYRLPYPDGFDMTTLPKPLPLSARATYATRMGQDEHFAFVLVQGKTHPNRPDFDGIAQHFTKVIDKEDNGTFAKVLLTKQSNKYQHKLQLHYTHTDTSKQHLPSFITDDAGNCYHLGFGLYDDKPRLNCLEQVHHINETGTISQSTPLAKYHYNQEGDLCEVIIKGVSTRRFGYTDHLMTHQWFITSQEGFYTYDQTHDAKTAKVIHHTLNTGEDYRFYYDNHTDDNNQAYYTTTVVEQEGTKDERASLYEYDDWYVLTAYVDAHDNTTYYEHDHLHRLIAVHDPKGGATYYRYAGQYLSATVVKVGVNPLTQTPIYRTHTYQYDVHGRLKTITNPKNHTISLSYTHKGELSAITDELGHTTHYTYDTNGNVIKETLANQSHHHYSYDDLGNLITHTDCSGHTTTYHYHDQDHPERLTAITDAKGHTTRYGYINSHLNLVNHIQKADDTHIHLDYDQAGRLICHTDELGNQTHYTYSKDNLPVTRTDALGGILAYTYDTHRRLVKLTNENDEDWTFVYDKLDNLIRETRFDDTQSAYRYDNLSQLTALIDNPHLAKDKQRHTHLQRDLIGQLVAKHAICYQEADTNHQANTNTSTPPKRLIQTHKYAYDELGQLIRATSLDATTHLDFDPVGNLVKETLIRHHANQGQEPNKEVNSQTLTHTYDELGNRISTTLPDGTTLNNLYYGSGHLYNQSLTIQHSNTTGKDGQIIHELRHSQTNELHQEVLRQHGQSKTNQSHHTAFDYDSMGRLTKQFVSNDVHLIAQKHYTYDKKGQLTHLNTNTRLTSTHQSPNHLAKQVNYFNRTHQYTYDKLGRLTQHKLADHQTHTGHTETFAFDPASNRVPLPQTNIQTNTQTTHQGIDQRTKRPTSLISQGKLISYSYDVHGNIKTKTETPIDSKTGQALKQSSQNIIGYLSSLQLFYHPNNELAKSVKIEQQGFVITKTTTSYHYDAFGRRIAKNSKTQTLNKLNQNGKLVKYPTTLLHLRKTDKTTYQSTLMLWEGNRQLQEYTDQLIFTTVYDQDSFEPVSRLVQSRDKDCDDLKIYHYHNNHLGTPQELTDDYGNVVWANYEYAWGGRYTHHYNSQSLNGYDILEHELQPIRFQGQFFDTETSLHYNRFRYYDSDVGMFIQRDPIGLLGGINIYQYADNPVMWIDPFGLNRFKKTQWQAPISGTGQVYTVYQQNIDWNKIDKKGRTNLERALKGIAPLGNDGKSINLHHSKQDSRGSLFELSKTTHNRYDRTNALHPYKVNGLGKHPFYAVDRKLFGKDRRQYWIDRAKAEIRNRKKCIS</sequence>
<dbReference type="InterPro" id="IPR050708">
    <property type="entry name" value="T6SS_VgrG/RHS"/>
</dbReference>
<dbReference type="InterPro" id="IPR026834">
    <property type="entry name" value="LHH"/>
</dbReference>
<feature type="compositionally biased region" description="Polar residues" evidence="2">
    <location>
        <begin position="244"/>
        <end position="270"/>
    </location>
</feature>
<dbReference type="CDD" id="cd20745">
    <property type="entry name" value="FIX_RhsA_AHH_HNH-like"/>
    <property type="match status" value="1"/>
</dbReference>
<feature type="compositionally biased region" description="Low complexity" evidence="2">
    <location>
        <begin position="222"/>
        <end position="243"/>
    </location>
</feature>
<keyword evidence="1" id="KW-0677">Repeat</keyword>
<keyword evidence="8" id="KW-1185">Reference proteome</keyword>
<evidence type="ECO:0000259" key="6">
    <source>
        <dbReference type="Pfam" id="PF25023"/>
    </source>
</evidence>
<dbReference type="Pfam" id="PF25023">
    <property type="entry name" value="TEN_YD-shell"/>
    <property type="match status" value="1"/>
</dbReference>
<dbReference type="NCBIfam" id="TIGR03696">
    <property type="entry name" value="Rhs_assc_core"/>
    <property type="match status" value="1"/>
</dbReference>
<dbReference type="Proteomes" id="UP000187495">
    <property type="component" value="Unassembled WGS sequence"/>
</dbReference>
<dbReference type="RefSeq" id="WP_076556064.1">
    <property type="nucleotide sequence ID" value="NZ_FTNU01000021.1"/>
</dbReference>
<dbReference type="PANTHER" id="PTHR32305">
    <property type="match status" value="1"/>
</dbReference>
<dbReference type="Pfam" id="PF03527">
    <property type="entry name" value="RHS"/>
    <property type="match status" value="1"/>
</dbReference>
<dbReference type="InterPro" id="IPR045351">
    <property type="entry name" value="DUF6531"/>
</dbReference>
<reference evidence="8" key="1">
    <citation type="submission" date="2017-01" db="EMBL/GenBank/DDBJ databases">
        <authorList>
            <person name="Varghese N."/>
            <person name="Submissions S."/>
        </authorList>
    </citation>
    <scope>NUCLEOTIDE SEQUENCE [LARGE SCALE GENOMIC DNA]</scope>
    <source>
        <strain evidence="8">DSM 21768</strain>
    </source>
</reference>
<dbReference type="InterPro" id="IPR006530">
    <property type="entry name" value="YD"/>
</dbReference>
<dbReference type="InterPro" id="IPR001826">
    <property type="entry name" value="RHS"/>
</dbReference>
<dbReference type="Pfam" id="PF14411">
    <property type="entry name" value="LHH"/>
    <property type="match status" value="1"/>
</dbReference>
<dbReference type="InterPro" id="IPR031325">
    <property type="entry name" value="RHS_repeat"/>
</dbReference>
<accession>A0A1N7G1C9</accession>
<evidence type="ECO:0000256" key="1">
    <source>
        <dbReference type="ARBA" id="ARBA00022737"/>
    </source>
</evidence>
<evidence type="ECO:0000256" key="2">
    <source>
        <dbReference type="SAM" id="MobiDB-lite"/>
    </source>
</evidence>
<evidence type="ECO:0000259" key="3">
    <source>
        <dbReference type="Pfam" id="PF03527"/>
    </source>
</evidence>
<dbReference type="Pfam" id="PF20148">
    <property type="entry name" value="DUF6531"/>
    <property type="match status" value="1"/>
</dbReference>
<dbReference type="Pfam" id="PF13665">
    <property type="entry name" value="Tox-PAAR-like"/>
    <property type="match status" value="1"/>
</dbReference>
<dbReference type="InterPro" id="IPR056823">
    <property type="entry name" value="TEN-like_YD-shell"/>
</dbReference>
<name>A0A1N7G1C9_9GAMM</name>
<evidence type="ECO:0000259" key="5">
    <source>
        <dbReference type="Pfam" id="PF20148"/>
    </source>
</evidence>
<feature type="compositionally biased region" description="Basic and acidic residues" evidence="2">
    <location>
        <begin position="326"/>
        <end position="344"/>
    </location>
</feature>
<feature type="domain" description="DUF6531" evidence="5">
    <location>
        <begin position="356"/>
        <end position="434"/>
    </location>
</feature>
<feature type="domain" description="RHS protein conserved region" evidence="3">
    <location>
        <begin position="1493"/>
        <end position="1524"/>
    </location>
</feature>
<dbReference type="InterPro" id="IPR022385">
    <property type="entry name" value="Rhs_assc_core"/>
</dbReference>
<dbReference type="PANTHER" id="PTHR32305:SF15">
    <property type="entry name" value="PROTEIN RHSA-RELATED"/>
    <property type="match status" value="1"/>
</dbReference>
<feature type="region of interest" description="Disordered" evidence="2">
    <location>
        <begin position="222"/>
        <end position="345"/>
    </location>
</feature>
<protein>
    <submittedName>
        <fullName evidence="7">RHS repeat-associated core domain-containing protein</fullName>
    </submittedName>
</protein>
<feature type="domain" description="LHH" evidence="4">
    <location>
        <begin position="1644"/>
        <end position="1727"/>
    </location>
</feature>
<gene>
    <name evidence="7" type="ORF">SAMN02745664_12132</name>
</gene>
<dbReference type="Gene3D" id="2.180.10.10">
    <property type="entry name" value="RHS repeat-associated core"/>
    <property type="match status" value="2"/>
</dbReference>
<proteinExistence type="predicted"/>
<evidence type="ECO:0000259" key="4">
    <source>
        <dbReference type="Pfam" id="PF14411"/>
    </source>
</evidence>
<dbReference type="STRING" id="34061.B0189_02055"/>
<dbReference type="NCBIfam" id="TIGR01643">
    <property type="entry name" value="YD_repeat_2x"/>
    <property type="match status" value="7"/>
</dbReference>
<dbReference type="Pfam" id="PF05593">
    <property type="entry name" value="RHS_repeat"/>
    <property type="match status" value="1"/>
</dbReference>
<organism evidence="7 8">
    <name type="scientific">Moraxella cuniculi DSM 21768</name>
    <dbReference type="NCBI Taxonomy" id="1122245"/>
    <lineage>
        <taxon>Bacteria</taxon>
        <taxon>Pseudomonadati</taxon>
        <taxon>Pseudomonadota</taxon>
        <taxon>Gammaproteobacteria</taxon>
        <taxon>Moraxellales</taxon>
        <taxon>Moraxellaceae</taxon>
        <taxon>Moraxella</taxon>
    </lineage>
</organism>
<feature type="domain" description="Teneurin-like YD-shell" evidence="6">
    <location>
        <begin position="837"/>
        <end position="1032"/>
    </location>
</feature>
<dbReference type="EMBL" id="FTNU01000021">
    <property type="protein sequence ID" value="SIS06358.1"/>
    <property type="molecule type" value="Genomic_DNA"/>
</dbReference>